<organism evidence="3 4">
    <name type="scientific">Nocardia terpenica</name>
    <dbReference type="NCBI Taxonomy" id="455432"/>
    <lineage>
        <taxon>Bacteria</taxon>
        <taxon>Bacillati</taxon>
        <taxon>Actinomycetota</taxon>
        <taxon>Actinomycetes</taxon>
        <taxon>Mycobacteriales</taxon>
        <taxon>Nocardiaceae</taxon>
        <taxon>Nocardia</taxon>
    </lineage>
</organism>
<dbReference type="InterPro" id="IPR018146">
    <property type="entry name" value="Glyoxalase_1_CS"/>
</dbReference>
<dbReference type="Proteomes" id="UP000076512">
    <property type="component" value="Unassembled WGS sequence"/>
</dbReference>
<dbReference type="PANTHER" id="PTHR21366:SF22">
    <property type="entry name" value="VOC DOMAIN-CONTAINING PROTEIN"/>
    <property type="match status" value="1"/>
</dbReference>
<evidence type="ECO:0000313" key="4">
    <source>
        <dbReference type="Proteomes" id="UP000076512"/>
    </source>
</evidence>
<dbReference type="InterPro" id="IPR029068">
    <property type="entry name" value="Glyas_Bleomycin-R_OHBP_Dase"/>
</dbReference>
<comment type="caution">
    <text evidence="3">The sequence shown here is derived from an EMBL/GenBank/DDBJ whole genome shotgun (WGS) entry which is preliminary data.</text>
</comment>
<dbReference type="RefSeq" id="WP_067580202.1">
    <property type="nucleotide sequence ID" value="NZ_JABMCZ010000002.1"/>
</dbReference>
<dbReference type="GO" id="GO:0046872">
    <property type="term" value="F:metal ion binding"/>
    <property type="evidence" value="ECO:0007669"/>
    <property type="project" value="UniProtKB-KW"/>
</dbReference>
<dbReference type="PANTHER" id="PTHR21366">
    <property type="entry name" value="GLYOXALASE FAMILY PROTEIN"/>
    <property type="match status" value="1"/>
</dbReference>
<accession>A0A164HHP9</accession>
<dbReference type="Pfam" id="PF00903">
    <property type="entry name" value="Glyoxalase"/>
    <property type="match status" value="1"/>
</dbReference>
<dbReference type="GO" id="GO:0004462">
    <property type="term" value="F:lactoylglutathione lyase activity"/>
    <property type="evidence" value="ECO:0007669"/>
    <property type="project" value="InterPro"/>
</dbReference>
<evidence type="ECO:0000259" key="2">
    <source>
        <dbReference type="PROSITE" id="PS51819"/>
    </source>
</evidence>
<dbReference type="Gene3D" id="3.10.180.10">
    <property type="entry name" value="2,3-Dihydroxybiphenyl 1,2-Dioxygenase, domain 1"/>
    <property type="match status" value="1"/>
</dbReference>
<dbReference type="SUPFAM" id="SSF54593">
    <property type="entry name" value="Glyoxalase/Bleomycin resistance protein/Dihydroxybiphenyl dioxygenase"/>
    <property type="match status" value="1"/>
</dbReference>
<feature type="domain" description="VOC" evidence="2">
    <location>
        <begin position="17"/>
        <end position="127"/>
    </location>
</feature>
<dbReference type="InterPro" id="IPR004360">
    <property type="entry name" value="Glyas_Fos-R_dOase_dom"/>
</dbReference>
<dbReference type="PROSITE" id="PS51819">
    <property type="entry name" value="VOC"/>
    <property type="match status" value="1"/>
</dbReference>
<gene>
    <name evidence="3" type="ORF">AWN90_11690</name>
</gene>
<protein>
    <recommendedName>
        <fullName evidence="2">VOC domain-containing protein</fullName>
    </recommendedName>
</protein>
<keyword evidence="1" id="KW-0479">Metal-binding</keyword>
<dbReference type="AlphaFoldDB" id="A0A164HHP9"/>
<sequence>MSDNAHEQQADGAIAVALHHVAIIVSDVERALQFYCGTLGLTQRTDRPDLGPGAWLNIGDRQLHLMQATVPPDNGQHLALLVDQLDTAVDRLRAQGLTVSDPVSLAPGHRQSMLSDPDGNLVELHQLTPA</sequence>
<proteinExistence type="predicted"/>
<reference evidence="3 4" key="1">
    <citation type="submission" date="2016-04" db="EMBL/GenBank/DDBJ databases">
        <authorList>
            <person name="Evans L.H."/>
            <person name="Alamgir A."/>
            <person name="Owens N."/>
            <person name="Weber N.D."/>
            <person name="Virtaneva K."/>
            <person name="Barbian K."/>
            <person name="Babar A."/>
            <person name="Rosenke K."/>
        </authorList>
    </citation>
    <scope>NUCLEOTIDE SEQUENCE [LARGE SCALE GENOMIC DNA]</scope>
    <source>
        <strain evidence="3 4">IFM 0406</strain>
    </source>
</reference>
<keyword evidence="4" id="KW-1185">Reference proteome</keyword>
<name>A0A164HHP9_9NOCA</name>
<evidence type="ECO:0000313" key="3">
    <source>
        <dbReference type="EMBL" id="KZM68523.1"/>
    </source>
</evidence>
<evidence type="ECO:0000256" key="1">
    <source>
        <dbReference type="ARBA" id="ARBA00022723"/>
    </source>
</evidence>
<dbReference type="EMBL" id="LWGR01000021">
    <property type="protein sequence ID" value="KZM68523.1"/>
    <property type="molecule type" value="Genomic_DNA"/>
</dbReference>
<dbReference type="InterPro" id="IPR037523">
    <property type="entry name" value="VOC_core"/>
</dbReference>
<dbReference type="PROSITE" id="PS00934">
    <property type="entry name" value="GLYOXALASE_I_1"/>
    <property type="match status" value="1"/>
</dbReference>
<dbReference type="InterPro" id="IPR050383">
    <property type="entry name" value="GlyoxalaseI/FosfomycinResist"/>
</dbReference>